<evidence type="ECO:0000256" key="1">
    <source>
        <dbReference type="SAM" id="MobiDB-lite"/>
    </source>
</evidence>
<accession>A0A9N9G4Z6</accession>
<proteinExistence type="predicted"/>
<reference evidence="2" key="1">
    <citation type="submission" date="2021-06" db="EMBL/GenBank/DDBJ databases">
        <authorList>
            <person name="Kallberg Y."/>
            <person name="Tangrot J."/>
            <person name="Rosling A."/>
        </authorList>
    </citation>
    <scope>NUCLEOTIDE SEQUENCE</scope>
    <source>
        <strain evidence="2">IA702</strain>
    </source>
</reference>
<sequence>MSSNSSTSNTSSQSQVPSVACSVCEYAERRQRPGRVSRKNIGEKLSQIEETLSELLGALEEKFRNETDNLNLPERKTYSLRGRGRKARGIEKGKRS</sequence>
<name>A0A9N9G4Z6_9GLOM</name>
<protein>
    <submittedName>
        <fullName evidence="2">4054_t:CDS:1</fullName>
    </submittedName>
</protein>
<dbReference type="AlphaFoldDB" id="A0A9N9G4Z6"/>
<evidence type="ECO:0000313" key="2">
    <source>
        <dbReference type="EMBL" id="CAG8580751.1"/>
    </source>
</evidence>
<gene>
    <name evidence="2" type="ORF">POCULU_LOCUS6476</name>
</gene>
<keyword evidence="3" id="KW-1185">Reference proteome</keyword>
<dbReference type="EMBL" id="CAJVPJ010001203">
    <property type="protein sequence ID" value="CAG8580751.1"/>
    <property type="molecule type" value="Genomic_DNA"/>
</dbReference>
<feature type="region of interest" description="Disordered" evidence="1">
    <location>
        <begin position="74"/>
        <end position="96"/>
    </location>
</feature>
<organism evidence="2 3">
    <name type="scientific">Paraglomus occultum</name>
    <dbReference type="NCBI Taxonomy" id="144539"/>
    <lineage>
        <taxon>Eukaryota</taxon>
        <taxon>Fungi</taxon>
        <taxon>Fungi incertae sedis</taxon>
        <taxon>Mucoromycota</taxon>
        <taxon>Glomeromycotina</taxon>
        <taxon>Glomeromycetes</taxon>
        <taxon>Paraglomerales</taxon>
        <taxon>Paraglomeraceae</taxon>
        <taxon>Paraglomus</taxon>
    </lineage>
</organism>
<evidence type="ECO:0000313" key="3">
    <source>
        <dbReference type="Proteomes" id="UP000789572"/>
    </source>
</evidence>
<dbReference type="Proteomes" id="UP000789572">
    <property type="component" value="Unassembled WGS sequence"/>
</dbReference>
<comment type="caution">
    <text evidence="2">The sequence shown here is derived from an EMBL/GenBank/DDBJ whole genome shotgun (WGS) entry which is preliminary data.</text>
</comment>